<sequence>MQSTPSRKLVPSLKLGLKRLFDISVASLAIVALSPMLLATSVLLRMTQGSPVIYRGVRTGLDGKPFYILKFRTMVNRAEQIGGTTTGKNDPRLTRIGALLRRYKLDELPQFFNVLKGDMSIVGPRPEVSEYTEQYAGDELRILSMKPGITDLASIEFNDLQEVVGEENPDEYYSLHVLPRKNQLRLRYVDEWSLKNDAAILARTAYVVASKPFRRSA</sequence>
<comment type="similarity">
    <text evidence="1">Belongs to the bacterial sugar transferase family.</text>
</comment>
<reference evidence="4 5" key="1">
    <citation type="submission" date="2019-02" db="EMBL/GenBank/DDBJ databases">
        <title>Deep-cultivation of Planctomycetes and their phenomic and genomic characterization uncovers novel biology.</title>
        <authorList>
            <person name="Wiegand S."/>
            <person name="Jogler M."/>
            <person name="Boedeker C."/>
            <person name="Pinto D."/>
            <person name="Vollmers J."/>
            <person name="Rivas-Marin E."/>
            <person name="Kohn T."/>
            <person name="Peeters S.H."/>
            <person name="Heuer A."/>
            <person name="Rast P."/>
            <person name="Oberbeckmann S."/>
            <person name="Bunk B."/>
            <person name="Jeske O."/>
            <person name="Meyerdierks A."/>
            <person name="Storesund J.E."/>
            <person name="Kallscheuer N."/>
            <person name="Luecker S."/>
            <person name="Lage O.M."/>
            <person name="Pohl T."/>
            <person name="Merkel B.J."/>
            <person name="Hornburger P."/>
            <person name="Mueller R.-W."/>
            <person name="Bruemmer F."/>
            <person name="Labrenz M."/>
            <person name="Spormann A.M."/>
            <person name="Op den Camp H."/>
            <person name="Overmann J."/>
            <person name="Amann R."/>
            <person name="Jetten M.S.M."/>
            <person name="Mascher T."/>
            <person name="Medema M.H."/>
            <person name="Devos D.P."/>
            <person name="Kaster A.-K."/>
            <person name="Ovreas L."/>
            <person name="Rohde M."/>
            <person name="Galperin M.Y."/>
            <person name="Jogler C."/>
        </authorList>
    </citation>
    <scope>NUCLEOTIDE SEQUENCE [LARGE SCALE GENOMIC DNA]</scope>
    <source>
        <strain evidence="4 5">Pan181</strain>
    </source>
</reference>
<keyword evidence="2" id="KW-1133">Transmembrane helix</keyword>
<organism evidence="4 5">
    <name type="scientific">Aeoliella mucimassa</name>
    <dbReference type="NCBI Taxonomy" id="2527972"/>
    <lineage>
        <taxon>Bacteria</taxon>
        <taxon>Pseudomonadati</taxon>
        <taxon>Planctomycetota</taxon>
        <taxon>Planctomycetia</taxon>
        <taxon>Pirellulales</taxon>
        <taxon>Lacipirellulaceae</taxon>
        <taxon>Aeoliella</taxon>
    </lineage>
</organism>
<accession>A0A518AKT9</accession>
<feature type="transmembrane region" description="Helical" evidence="2">
    <location>
        <begin position="20"/>
        <end position="44"/>
    </location>
</feature>
<dbReference type="RefSeq" id="WP_197529008.1">
    <property type="nucleotide sequence ID" value="NZ_CP036278.1"/>
</dbReference>
<keyword evidence="2" id="KW-0812">Transmembrane</keyword>
<evidence type="ECO:0000313" key="4">
    <source>
        <dbReference type="EMBL" id="QDU55349.1"/>
    </source>
</evidence>
<dbReference type="GO" id="GO:0016780">
    <property type="term" value="F:phosphotransferase activity, for other substituted phosphate groups"/>
    <property type="evidence" value="ECO:0007669"/>
    <property type="project" value="TreeGrafter"/>
</dbReference>
<name>A0A518AKT9_9BACT</name>
<keyword evidence="5" id="KW-1185">Reference proteome</keyword>
<protein>
    <submittedName>
        <fullName evidence="4">Putative sugar transferase EpsL</fullName>
        <ecNumber evidence="4">2.-.-.-</ecNumber>
    </submittedName>
</protein>
<dbReference type="AlphaFoldDB" id="A0A518AKT9"/>
<evidence type="ECO:0000256" key="2">
    <source>
        <dbReference type="SAM" id="Phobius"/>
    </source>
</evidence>
<gene>
    <name evidence="4" type="primary">epsL_3</name>
    <name evidence="4" type="ORF">Pan181_15380</name>
</gene>
<evidence type="ECO:0000313" key="5">
    <source>
        <dbReference type="Proteomes" id="UP000315750"/>
    </source>
</evidence>
<feature type="domain" description="Bacterial sugar transferase" evidence="3">
    <location>
        <begin position="18"/>
        <end position="208"/>
    </location>
</feature>
<dbReference type="Proteomes" id="UP000315750">
    <property type="component" value="Chromosome"/>
</dbReference>
<dbReference type="EC" id="2.-.-.-" evidence="4"/>
<dbReference type="PANTHER" id="PTHR30576:SF20">
    <property type="entry name" value="QUINOVOSAMINEPHOSPHOTRANSFERAE-RELATED"/>
    <property type="match status" value="1"/>
</dbReference>
<dbReference type="EMBL" id="CP036278">
    <property type="protein sequence ID" value="QDU55349.1"/>
    <property type="molecule type" value="Genomic_DNA"/>
</dbReference>
<evidence type="ECO:0000259" key="3">
    <source>
        <dbReference type="Pfam" id="PF02397"/>
    </source>
</evidence>
<dbReference type="PANTHER" id="PTHR30576">
    <property type="entry name" value="COLANIC BIOSYNTHESIS UDP-GLUCOSE LIPID CARRIER TRANSFERASE"/>
    <property type="match status" value="1"/>
</dbReference>
<dbReference type="Pfam" id="PF02397">
    <property type="entry name" value="Bac_transf"/>
    <property type="match status" value="1"/>
</dbReference>
<proteinExistence type="inferred from homology"/>
<dbReference type="KEGG" id="amuc:Pan181_15380"/>
<keyword evidence="2" id="KW-0472">Membrane</keyword>
<dbReference type="InterPro" id="IPR003362">
    <property type="entry name" value="Bact_transf"/>
</dbReference>
<evidence type="ECO:0000256" key="1">
    <source>
        <dbReference type="ARBA" id="ARBA00006464"/>
    </source>
</evidence>
<keyword evidence="4" id="KW-0808">Transferase</keyword>